<dbReference type="Pfam" id="PF02608">
    <property type="entry name" value="Bmp"/>
    <property type="match status" value="1"/>
</dbReference>
<comment type="similarity">
    <text evidence="2">Belongs to the BMP lipoprotein family.</text>
</comment>
<dbReference type="InterPro" id="IPR003760">
    <property type="entry name" value="PnrA-like"/>
</dbReference>
<feature type="chain" id="PRO_5038612076" evidence="7">
    <location>
        <begin position="22"/>
        <end position="344"/>
    </location>
</feature>
<reference evidence="9" key="1">
    <citation type="submission" date="2016-04" db="EMBL/GenBank/DDBJ databases">
        <authorList>
            <person name="Evans L.H."/>
            <person name="Alamgir A."/>
            <person name="Owens N."/>
            <person name="Weber N.D."/>
            <person name="Virtaneva K."/>
            <person name="Barbian K."/>
            <person name="Babar A."/>
            <person name="Rosenke K."/>
        </authorList>
    </citation>
    <scope>NUCLEOTIDE SEQUENCE</scope>
    <source>
        <strain evidence="9">86</strain>
    </source>
</reference>
<keyword evidence="3" id="KW-1003">Cell membrane</keyword>
<comment type="subcellular location">
    <subcellularLocation>
        <location evidence="1">Cell membrane</location>
        <topology evidence="1">Lipid-anchor</topology>
    </subcellularLocation>
</comment>
<dbReference type="CDD" id="cd19964">
    <property type="entry name" value="PBP1_BMP-like"/>
    <property type="match status" value="1"/>
</dbReference>
<protein>
    <submittedName>
        <fullName evidence="9">Nucleoside-binding protein</fullName>
    </submittedName>
</protein>
<keyword evidence="4 7" id="KW-0732">Signal</keyword>
<gene>
    <name evidence="9" type="ORF">KL86CLO1_11459</name>
</gene>
<accession>A0A212JPP1</accession>
<evidence type="ECO:0000256" key="4">
    <source>
        <dbReference type="ARBA" id="ARBA00022729"/>
    </source>
</evidence>
<sequence>MKRILTLALAFVLACSLAACGGETKPTGTPAGTPAGTPSGGAESLKVTFITTAGGLGDRSFNDSTWVGVQRAGEELGVSVSLIEPATVADFGSSIVAAANSGANVIIGIGASWTDAFDEYCEKYPDIYFCGLNASASADNLMMARTADHEGSFLVGALAAMMSKTGTIGAVGGMDGDNINRFLIGYAEGAAYVNPDIKVLQSYVGSFSDPAKGKEFALQLMNEGADIIYQVAGGTGEGVFEAAKENENLYAIGVDADQDYIVEGKILTSMMKNCDVVAYTFIERILNGEFTSGDVVFDLDNNGVGLSPMTYTKDLIGEGNLKTLEEIREKIISGEIKVTDLFAQ</sequence>
<evidence type="ECO:0000256" key="2">
    <source>
        <dbReference type="ARBA" id="ARBA00008610"/>
    </source>
</evidence>
<dbReference type="GO" id="GO:0005886">
    <property type="term" value="C:plasma membrane"/>
    <property type="evidence" value="ECO:0007669"/>
    <property type="project" value="UniProtKB-SubCell"/>
</dbReference>
<organism evidence="9">
    <name type="scientific">uncultured Eubacteriales bacterium</name>
    <dbReference type="NCBI Taxonomy" id="172733"/>
    <lineage>
        <taxon>Bacteria</taxon>
        <taxon>Bacillati</taxon>
        <taxon>Bacillota</taxon>
        <taxon>Clostridia</taxon>
        <taxon>Eubacteriales</taxon>
        <taxon>environmental samples</taxon>
    </lineage>
</organism>
<feature type="signal peptide" evidence="7">
    <location>
        <begin position="1"/>
        <end position="21"/>
    </location>
</feature>
<evidence type="ECO:0000256" key="7">
    <source>
        <dbReference type="SAM" id="SignalP"/>
    </source>
</evidence>
<dbReference type="InterPro" id="IPR028082">
    <property type="entry name" value="Peripla_BP_I"/>
</dbReference>
<evidence type="ECO:0000256" key="1">
    <source>
        <dbReference type="ARBA" id="ARBA00004193"/>
    </source>
</evidence>
<evidence type="ECO:0000259" key="8">
    <source>
        <dbReference type="Pfam" id="PF02608"/>
    </source>
</evidence>
<dbReference type="SUPFAM" id="SSF53822">
    <property type="entry name" value="Periplasmic binding protein-like I"/>
    <property type="match status" value="1"/>
</dbReference>
<dbReference type="PANTHER" id="PTHR34296">
    <property type="entry name" value="TRANSCRIPTIONAL ACTIVATOR PROTEIN MED"/>
    <property type="match status" value="1"/>
</dbReference>
<evidence type="ECO:0000313" key="9">
    <source>
        <dbReference type="EMBL" id="SBW01295.1"/>
    </source>
</evidence>
<feature type="domain" description="ABC transporter substrate-binding protein PnrA-like" evidence="8">
    <location>
        <begin position="50"/>
        <end position="340"/>
    </location>
</feature>
<dbReference type="PANTHER" id="PTHR34296:SF2">
    <property type="entry name" value="ABC TRANSPORTER GUANOSINE-BINDING PROTEIN NUPN"/>
    <property type="match status" value="1"/>
</dbReference>
<proteinExistence type="inferred from homology"/>
<evidence type="ECO:0000256" key="3">
    <source>
        <dbReference type="ARBA" id="ARBA00022475"/>
    </source>
</evidence>
<dbReference type="PROSITE" id="PS51257">
    <property type="entry name" value="PROKAR_LIPOPROTEIN"/>
    <property type="match status" value="1"/>
</dbReference>
<dbReference type="Gene3D" id="3.40.50.2300">
    <property type="match status" value="2"/>
</dbReference>
<name>A0A212JPP1_9FIRM</name>
<evidence type="ECO:0000256" key="6">
    <source>
        <dbReference type="ARBA" id="ARBA00023288"/>
    </source>
</evidence>
<dbReference type="EMBL" id="FLUN01000001">
    <property type="protein sequence ID" value="SBW01295.1"/>
    <property type="molecule type" value="Genomic_DNA"/>
</dbReference>
<evidence type="ECO:0000256" key="5">
    <source>
        <dbReference type="ARBA" id="ARBA00023136"/>
    </source>
</evidence>
<keyword evidence="6" id="KW-0449">Lipoprotein</keyword>
<dbReference type="InterPro" id="IPR050957">
    <property type="entry name" value="BMP_lipoprotein"/>
</dbReference>
<keyword evidence="5" id="KW-0472">Membrane</keyword>
<dbReference type="AlphaFoldDB" id="A0A212JPP1"/>